<evidence type="ECO:0000256" key="9">
    <source>
        <dbReference type="ARBA" id="ARBA00022837"/>
    </source>
</evidence>
<dbReference type="InterPro" id="IPR008344">
    <property type="entry name" value="TRPV5/TRPV6"/>
</dbReference>
<dbReference type="GO" id="GO:0046872">
    <property type="term" value="F:metal ion binding"/>
    <property type="evidence" value="ECO:0007669"/>
    <property type="project" value="UniProtKB-KW"/>
</dbReference>
<dbReference type="Proteomes" id="UP000005207">
    <property type="component" value="Linkage group LG11"/>
</dbReference>
<evidence type="ECO:0000256" key="1">
    <source>
        <dbReference type="ARBA" id="ARBA00004651"/>
    </source>
</evidence>
<feature type="transmembrane region" description="Helical" evidence="15">
    <location>
        <begin position="283"/>
        <end position="307"/>
    </location>
</feature>
<dbReference type="SMART" id="SM00248">
    <property type="entry name" value="ANK"/>
    <property type="match status" value="5"/>
</dbReference>
<dbReference type="InterPro" id="IPR024862">
    <property type="entry name" value="TRPV"/>
</dbReference>
<feature type="transmembrane region" description="Helical" evidence="15">
    <location>
        <begin position="508"/>
        <end position="529"/>
    </location>
</feature>
<comment type="subcellular location">
    <subcellularLocation>
        <location evidence="1">Cell membrane</location>
        <topology evidence="1">Multi-pass membrane protein</topology>
    </subcellularLocation>
</comment>
<keyword evidence="7" id="KW-0479">Metal-binding</keyword>
<proteinExistence type="predicted"/>
<protein>
    <submittedName>
        <fullName evidence="16">Transient receptor potential cation channel, subfamily V, member 6</fullName>
    </submittedName>
</protein>
<dbReference type="GO" id="GO:0005262">
    <property type="term" value="F:calcium channel activity"/>
    <property type="evidence" value="ECO:0007669"/>
    <property type="project" value="UniProtKB-KW"/>
</dbReference>
<dbReference type="PANTHER" id="PTHR10582">
    <property type="entry name" value="TRANSIENT RECEPTOR POTENTIAL ION CHANNEL PROTEIN"/>
    <property type="match status" value="1"/>
</dbReference>
<evidence type="ECO:0000256" key="4">
    <source>
        <dbReference type="ARBA" id="ARBA00022553"/>
    </source>
</evidence>
<evidence type="ECO:0000313" key="16">
    <source>
        <dbReference type="Ensembl" id="ENSONIP00000062670.1"/>
    </source>
</evidence>
<evidence type="ECO:0000256" key="12">
    <source>
        <dbReference type="ARBA" id="ARBA00023065"/>
    </source>
</evidence>
<dbReference type="InterPro" id="IPR036770">
    <property type="entry name" value="Ankyrin_rpt-contain_sf"/>
</dbReference>
<evidence type="ECO:0000256" key="11">
    <source>
        <dbReference type="ARBA" id="ARBA00023043"/>
    </source>
</evidence>
<dbReference type="CDD" id="cd22192">
    <property type="entry name" value="TRPV5-6"/>
    <property type="match status" value="1"/>
</dbReference>
<dbReference type="PROSITE" id="PS50297">
    <property type="entry name" value="ANK_REP_REGION"/>
    <property type="match status" value="1"/>
</dbReference>
<dbReference type="SUPFAM" id="SSF48403">
    <property type="entry name" value="Ankyrin repeat"/>
    <property type="match status" value="1"/>
</dbReference>
<evidence type="ECO:0000256" key="15">
    <source>
        <dbReference type="SAM" id="Phobius"/>
    </source>
</evidence>
<dbReference type="PROSITE" id="PS50088">
    <property type="entry name" value="ANK_REPEAT"/>
    <property type="match status" value="2"/>
</dbReference>
<keyword evidence="9" id="KW-0106">Calcium</keyword>
<dbReference type="GO" id="GO:0005516">
    <property type="term" value="F:calmodulin binding"/>
    <property type="evidence" value="ECO:0007669"/>
    <property type="project" value="UniProtKB-KW"/>
</dbReference>
<sequence>MSPSLARSAPSELNHWWSQLKFQGVSSCSGSLGETALHVAVMNDNLDAAVALMDGAPDLINEPMTSELFQGITPLHIAVVNQNIDLVRHLISRGGDVSTPRVTGLYFRKRIGGLMYCGEHILSFAACAGNMDIISMVIDAGASTRIQDYKGNTVLHILVLQPNKNIACQVIDLIMARDAELDQQVPLDMVPNSRGLTPFKLAAKEGNIVIFQHLVNKRRVVQWSLGPLTSHLYDLSEIDSWADSMSVLEVIVASQQKEARKILEVTPVRQLVSLKWNLYGKHYFRFLLFLYLLYIGTFTLCCMFRPLKKAPENYTTSDADKTVWVQKTLKESYTTHGDNVRLAGEIISVIGAFVILVLEIPDILRVGAKRYFGQTALGGPFHVILISYACLVVLLLVFRVCEVQREAEVMAVCLVLGWCNVMFFARGFEMLGPYVITIQKIIFGDLTKRPSCSLTNILFFSALWIVYMTQEVDSLPAYHSYPISLFSQFELSVGLIDLPVDHTIPIPAIVYVLHCTSSLVSHILLLNLLTAMMSDTQWRVGQERDELWRTQVVATTLMLERRLPRCLWPRLGVCGLNYGLKECWYLREVIFKNKDEKETEAEENSDFKGTLKLRLKNKGGWWELVRHSALGLEMEQDEAEEEQDIKYV</sequence>
<dbReference type="FunFam" id="1.25.40.20:FF:000270">
    <property type="entry name" value="Transient receptor potential cation channel subfamily V member 6"/>
    <property type="match status" value="1"/>
</dbReference>
<evidence type="ECO:0000256" key="14">
    <source>
        <dbReference type="PROSITE-ProRule" id="PRU00023"/>
    </source>
</evidence>
<name>A0A669DV69_ORENI</name>
<keyword evidence="8" id="KW-0677">Repeat</keyword>
<feature type="repeat" description="ANK" evidence="14">
    <location>
        <begin position="70"/>
        <end position="102"/>
    </location>
</feature>
<keyword evidence="13" id="KW-0407">Ion channel</keyword>
<keyword evidence="15" id="KW-0472">Membrane</keyword>
<evidence type="ECO:0000256" key="7">
    <source>
        <dbReference type="ARBA" id="ARBA00022723"/>
    </source>
</evidence>
<reference evidence="16" key="3">
    <citation type="submission" date="2025-09" db="UniProtKB">
        <authorList>
            <consortium name="Ensembl"/>
        </authorList>
    </citation>
    <scope>IDENTIFICATION</scope>
</reference>
<evidence type="ECO:0000256" key="2">
    <source>
        <dbReference type="ARBA" id="ARBA00022448"/>
    </source>
</evidence>
<feature type="transmembrane region" description="Helical" evidence="15">
    <location>
        <begin position="346"/>
        <end position="364"/>
    </location>
</feature>
<keyword evidence="11 14" id="KW-0040">ANK repeat</keyword>
<dbReference type="Ensembl" id="ENSONIT00000057453.1">
    <property type="protein sequence ID" value="ENSONIP00000062670.1"/>
    <property type="gene ID" value="ENSONIG00000012849.2"/>
</dbReference>
<evidence type="ECO:0000256" key="13">
    <source>
        <dbReference type="ARBA" id="ARBA00023303"/>
    </source>
</evidence>
<reference evidence="16" key="2">
    <citation type="submission" date="2025-08" db="UniProtKB">
        <authorList>
            <consortium name="Ensembl"/>
        </authorList>
    </citation>
    <scope>IDENTIFICATION</scope>
</reference>
<keyword evidence="17" id="KW-1185">Reference proteome</keyword>
<dbReference type="Gene3D" id="1.25.40.20">
    <property type="entry name" value="Ankyrin repeat-containing domain"/>
    <property type="match status" value="1"/>
</dbReference>
<keyword evidence="15" id="KW-1133">Transmembrane helix</keyword>
<keyword evidence="4" id="KW-0597">Phosphoprotein</keyword>
<dbReference type="PANTHER" id="PTHR10582:SF25">
    <property type="entry name" value="TRANSIENT RECEPTOR POTENTIAL CATION CHANNEL SUBFAMILY V MEMBER 6"/>
    <property type="match status" value="1"/>
</dbReference>
<dbReference type="InterPro" id="IPR002110">
    <property type="entry name" value="Ankyrin_rpt"/>
</dbReference>
<evidence type="ECO:0000256" key="5">
    <source>
        <dbReference type="ARBA" id="ARBA00022568"/>
    </source>
</evidence>
<keyword evidence="12" id="KW-0406">Ion transport</keyword>
<dbReference type="Pfam" id="PF12796">
    <property type="entry name" value="Ank_2"/>
    <property type="match status" value="1"/>
</dbReference>
<reference evidence="17" key="1">
    <citation type="submission" date="2012-01" db="EMBL/GenBank/DDBJ databases">
        <title>The Genome Sequence of Oreochromis niloticus (Nile Tilapia).</title>
        <authorList>
            <consortium name="Broad Institute Genome Assembly Team"/>
            <consortium name="Broad Institute Sequencing Platform"/>
            <person name="Di Palma F."/>
            <person name="Johnson J."/>
            <person name="Lander E.S."/>
            <person name="Lindblad-Toh K."/>
        </authorList>
    </citation>
    <scope>NUCLEOTIDE SEQUENCE [LARGE SCALE GENOMIC DNA]</scope>
</reference>
<dbReference type="PRINTS" id="PR01765">
    <property type="entry name" value="ECACCHANNEL"/>
</dbReference>
<feature type="repeat" description="ANK" evidence="14">
    <location>
        <begin position="117"/>
        <end position="149"/>
    </location>
</feature>
<keyword evidence="5" id="KW-0109">Calcium transport</keyword>
<evidence type="ECO:0000256" key="6">
    <source>
        <dbReference type="ARBA" id="ARBA00022673"/>
    </source>
</evidence>
<keyword evidence="15" id="KW-0812">Transmembrane</keyword>
<gene>
    <name evidence="16" type="primary">TRPV6</name>
    <name evidence="16" type="synonym">trpv6</name>
</gene>
<dbReference type="GO" id="GO:0005886">
    <property type="term" value="C:plasma membrane"/>
    <property type="evidence" value="ECO:0007669"/>
    <property type="project" value="UniProtKB-SubCell"/>
</dbReference>
<keyword evidence="3" id="KW-1003">Cell membrane</keyword>
<feature type="transmembrane region" description="Helical" evidence="15">
    <location>
        <begin position="409"/>
        <end position="428"/>
    </location>
</feature>
<keyword evidence="2" id="KW-0813">Transport</keyword>
<evidence type="ECO:0000256" key="3">
    <source>
        <dbReference type="ARBA" id="ARBA00022475"/>
    </source>
</evidence>
<evidence type="ECO:0000256" key="8">
    <source>
        <dbReference type="ARBA" id="ARBA00022737"/>
    </source>
</evidence>
<evidence type="ECO:0000256" key="10">
    <source>
        <dbReference type="ARBA" id="ARBA00022860"/>
    </source>
</evidence>
<feature type="transmembrane region" description="Helical" evidence="15">
    <location>
        <begin position="376"/>
        <end position="397"/>
    </location>
</feature>
<dbReference type="AlphaFoldDB" id="A0A669DV69"/>
<dbReference type="GeneTree" id="ENSGT00940000156687"/>
<dbReference type="GO" id="GO:0098703">
    <property type="term" value="P:calcium ion import across plasma membrane"/>
    <property type="evidence" value="ECO:0007669"/>
    <property type="project" value="TreeGrafter"/>
</dbReference>
<keyword evidence="10" id="KW-0112">Calmodulin-binding</keyword>
<keyword evidence="6" id="KW-0107">Calcium channel</keyword>
<accession>A0A669DV69</accession>
<organism evidence="16 17">
    <name type="scientific">Oreochromis niloticus</name>
    <name type="common">Nile tilapia</name>
    <name type="synonym">Tilapia nilotica</name>
    <dbReference type="NCBI Taxonomy" id="8128"/>
    <lineage>
        <taxon>Eukaryota</taxon>
        <taxon>Metazoa</taxon>
        <taxon>Chordata</taxon>
        <taxon>Craniata</taxon>
        <taxon>Vertebrata</taxon>
        <taxon>Euteleostomi</taxon>
        <taxon>Actinopterygii</taxon>
        <taxon>Neopterygii</taxon>
        <taxon>Teleostei</taxon>
        <taxon>Neoteleostei</taxon>
        <taxon>Acanthomorphata</taxon>
        <taxon>Ovalentaria</taxon>
        <taxon>Cichlomorphae</taxon>
        <taxon>Cichliformes</taxon>
        <taxon>Cichlidae</taxon>
        <taxon>African cichlids</taxon>
        <taxon>Pseudocrenilabrinae</taxon>
        <taxon>Oreochromini</taxon>
        <taxon>Oreochromis</taxon>
    </lineage>
</organism>
<evidence type="ECO:0000313" key="17">
    <source>
        <dbReference type="Proteomes" id="UP000005207"/>
    </source>
</evidence>